<reference evidence="3" key="1">
    <citation type="submission" date="2017-02" db="EMBL/GenBank/DDBJ databases">
        <authorList>
            <person name="Varghese N."/>
            <person name="Submissions S."/>
        </authorList>
    </citation>
    <scope>NUCLEOTIDE SEQUENCE [LARGE SCALE GENOMIC DNA]</scope>
    <source>
        <strain evidence="3">DSM 22385</strain>
    </source>
</reference>
<feature type="transmembrane region" description="Helical" evidence="1">
    <location>
        <begin position="87"/>
        <end position="112"/>
    </location>
</feature>
<keyword evidence="3" id="KW-1185">Reference proteome</keyword>
<dbReference type="GO" id="GO:0005886">
    <property type="term" value="C:plasma membrane"/>
    <property type="evidence" value="ECO:0007669"/>
    <property type="project" value="UniProtKB-SubCell"/>
</dbReference>
<keyword evidence="1" id="KW-0472">Membrane</keyword>
<dbReference type="RefSeq" id="WP_079700819.1">
    <property type="nucleotide sequence ID" value="NZ_FUYR01000001.1"/>
</dbReference>
<dbReference type="STRING" id="572036.SAMN05661099_0321"/>
<dbReference type="OrthoDB" id="1068411at2"/>
<keyword evidence="1" id="KW-0812">Transmembrane</keyword>
<feature type="transmembrane region" description="Helical" evidence="1">
    <location>
        <begin position="151"/>
        <end position="176"/>
    </location>
</feature>
<dbReference type="AlphaFoldDB" id="A0A1T5A4N9"/>
<evidence type="ECO:0000313" key="3">
    <source>
        <dbReference type="Proteomes" id="UP000189981"/>
    </source>
</evidence>
<feature type="transmembrane region" description="Helical" evidence="1">
    <location>
        <begin position="118"/>
        <end position="139"/>
    </location>
</feature>
<dbReference type="EMBL" id="FUYR01000001">
    <property type="protein sequence ID" value="SKB29916.1"/>
    <property type="molecule type" value="Genomic_DNA"/>
</dbReference>
<proteinExistence type="predicted"/>
<organism evidence="2 3">
    <name type="scientific">Daejeonella lutea</name>
    <dbReference type="NCBI Taxonomy" id="572036"/>
    <lineage>
        <taxon>Bacteria</taxon>
        <taxon>Pseudomonadati</taxon>
        <taxon>Bacteroidota</taxon>
        <taxon>Sphingobacteriia</taxon>
        <taxon>Sphingobacteriales</taxon>
        <taxon>Sphingobacteriaceae</taxon>
        <taxon>Daejeonella</taxon>
    </lineage>
</organism>
<dbReference type="Proteomes" id="UP000189981">
    <property type="component" value="Unassembled WGS sequence"/>
</dbReference>
<gene>
    <name evidence="2" type="ORF">SAMN05661099_0321</name>
</gene>
<feature type="transmembrane region" description="Helical" evidence="1">
    <location>
        <begin position="12"/>
        <end position="33"/>
    </location>
</feature>
<dbReference type="GO" id="GO:0140359">
    <property type="term" value="F:ABC-type transporter activity"/>
    <property type="evidence" value="ECO:0007669"/>
    <property type="project" value="InterPro"/>
</dbReference>
<accession>A0A1T5A4N9</accession>
<feature type="transmembrane region" description="Helical" evidence="1">
    <location>
        <begin position="45"/>
        <end position="67"/>
    </location>
</feature>
<evidence type="ECO:0000313" key="2">
    <source>
        <dbReference type="EMBL" id="SKB29916.1"/>
    </source>
</evidence>
<keyword evidence="1" id="KW-1133">Transmembrane helix</keyword>
<name>A0A1T5A4N9_9SPHI</name>
<sequence>MSKIIKYVIADILRNRIVIIYTLFLLASSLTVFSLEDNNSKGLLSLLNIILIVVPLVSIIFSTIYVYNSAEFIELLVSQPLKRKSIWLSIFTGLAASLSLAFLIGAGLPILIYQPSTIGITMLLSGIILSVIFVAIALLATVRTRDKAKGIGVAIMLWLYFSLLFDGFVLFLLFQFSDYPLEKAMIGISALNPIDLARILILLQLDVSAMMGYTGAVFKDFFGTCPGLLFSCVILLLWVGLPLWTSTRKFKSKDL</sequence>
<protein>
    <submittedName>
        <fullName evidence="2">Cu-processing system permease protein</fullName>
    </submittedName>
</protein>
<feature type="transmembrane region" description="Helical" evidence="1">
    <location>
        <begin position="225"/>
        <end position="245"/>
    </location>
</feature>
<evidence type="ECO:0000256" key="1">
    <source>
        <dbReference type="SAM" id="Phobius"/>
    </source>
</evidence>